<reference evidence="2" key="1">
    <citation type="submission" date="2015-08" db="EMBL/GenBank/DDBJ databases">
        <authorList>
            <person name="Babu N.S."/>
            <person name="Beckwith C.J."/>
            <person name="Beseler K.G."/>
            <person name="Brison A."/>
            <person name="Carone J.V."/>
            <person name="Caskin T.P."/>
            <person name="Diamond M."/>
            <person name="Durham M.E."/>
            <person name="Foxe J.M."/>
            <person name="Go M."/>
            <person name="Henderson B.A."/>
            <person name="Jones I.B."/>
            <person name="McGettigan J.A."/>
            <person name="Micheletti S.J."/>
            <person name="Nasrallah M.E."/>
            <person name="Ortiz D."/>
            <person name="Piller C.R."/>
            <person name="Privatt S.R."/>
            <person name="Schneider S.L."/>
            <person name="Sharp S."/>
            <person name="Smith T.C."/>
            <person name="Stanton J.D."/>
            <person name="Ullery H.E."/>
            <person name="Wilson R.J."/>
            <person name="Serrano M.G."/>
            <person name="Buck G."/>
            <person name="Lee V."/>
            <person name="Wang Y."/>
            <person name="Carvalho R."/>
            <person name="Voegtly L."/>
            <person name="Shi R."/>
            <person name="Duckworth R."/>
            <person name="Johnson A."/>
            <person name="Loviza R."/>
            <person name="Walstead R."/>
            <person name="Shah Z."/>
            <person name="Kiflezghi M."/>
            <person name="Wade K."/>
            <person name="Ball S.L."/>
            <person name="Bradley K.W."/>
            <person name="Asai D.J."/>
            <person name="Bowman C.A."/>
            <person name="Russell D.A."/>
            <person name="Pope W.H."/>
            <person name="Jacobs-Sera D."/>
            <person name="Hendrix R.W."/>
            <person name="Hatfull G.F."/>
        </authorList>
    </citation>
    <scope>NUCLEOTIDE SEQUENCE</scope>
</reference>
<name>A0A2P2CHM7_9ZZZZ</name>
<feature type="compositionally biased region" description="Polar residues" evidence="1">
    <location>
        <begin position="34"/>
        <end position="52"/>
    </location>
</feature>
<evidence type="ECO:0008006" key="3">
    <source>
        <dbReference type="Google" id="ProtNLM"/>
    </source>
</evidence>
<sequence length="371" mass="39797">MAMRSPRLARLVLGAALLAVVGCSGDRDPGATEAPSQVPVTSPAGQPATSRSPWPVAAARVDRIAGRLSGHASSLPPAFPPDDAALPDLLTDLPGRVRMAYHPRESFDDGGGWHTERVFFLGVDGAWRALELADLGLPGWSHPGVDTYGAGALSPDGSTWAAPSRAGIVLVDLSAGRSRIVPVPGDHTRYLAWHPGSRSVDVMRLHGASTQRTWSVRTGSLRVTRAPYLVPIDGFADDGSVVTFTRRGGHTLRTVHRGRSQTSDVVAMPHRHARRGGAVGHDRILFGVNRELLVVDGRSGAPMARLRLGPGDAAGWPRGWWGPDTAWFYEAGRGLVTWNVTNGRTRVLTRVRPPVDDTLYWSTSVAVDLMR</sequence>
<dbReference type="AlphaFoldDB" id="A0A2P2CHM7"/>
<accession>A0A2P2CHM7</accession>
<evidence type="ECO:0000256" key="1">
    <source>
        <dbReference type="SAM" id="MobiDB-lite"/>
    </source>
</evidence>
<protein>
    <recommendedName>
        <fullName evidence="3">Lipoprotein LpqB beta-propeller domain-containing protein</fullName>
    </recommendedName>
</protein>
<feature type="region of interest" description="Disordered" evidence="1">
    <location>
        <begin position="28"/>
        <end position="54"/>
    </location>
</feature>
<organism evidence="2">
    <name type="scientific">metagenome</name>
    <dbReference type="NCBI Taxonomy" id="256318"/>
    <lineage>
        <taxon>unclassified sequences</taxon>
        <taxon>metagenomes</taxon>
    </lineage>
</organism>
<gene>
    <name evidence="2" type="ORF">NOCA1240504</name>
</gene>
<proteinExistence type="predicted"/>
<dbReference type="PROSITE" id="PS51257">
    <property type="entry name" value="PROKAR_LIPOPROTEIN"/>
    <property type="match status" value="1"/>
</dbReference>
<dbReference type="SUPFAM" id="SSF82171">
    <property type="entry name" value="DPP6 N-terminal domain-like"/>
    <property type="match status" value="1"/>
</dbReference>
<evidence type="ECO:0000313" key="2">
    <source>
        <dbReference type="EMBL" id="CUR61401.1"/>
    </source>
</evidence>
<dbReference type="EMBL" id="CZKB01000017">
    <property type="protein sequence ID" value="CUR61401.1"/>
    <property type="molecule type" value="Genomic_DNA"/>
</dbReference>